<organism evidence="5 6">
    <name type="scientific">Phenylobacterium ferrooxidans</name>
    <dbReference type="NCBI Taxonomy" id="2982689"/>
    <lineage>
        <taxon>Bacteria</taxon>
        <taxon>Pseudomonadati</taxon>
        <taxon>Pseudomonadota</taxon>
        <taxon>Alphaproteobacteria</taxon>
        <taxon>Caulobacterales</taxon>
        <taxon>Caulobacteraceae</taxon>
        <taxon>Phenylobacterium</taxon>
    </lineage>
</organism>
<sequence length="74" mass="8092">MAGEFAGTLRVVVAANVRRLRKAQGFSQEAFADACGLHRTYVGAIERAERNLSIDNIERVAKALGVNGWELLHP</sequence>
<dbReference type="Pfam" id="PF01381">
    <property type="entry name" value="HTH_3"/>
    <property type="match status" value="1"/>
</dbReference>
<dbReference type="RefSeq" id="WP_377369340.1">
    <property type="nucleotide sequence ID" value="NZ_JAOTJD010000013.1"/>
</dbReference>
<dbReference type="SMART" id="SM00530">
    <property type="entry name" value="HTH_XRE"/>
    <property type="match status" value="1"/>
</dbReference>
<accession>A0ABW6CQI1</accession>
<dbReference type="EMBL" id="JAOTJD010000013">
    <property type="protein sequence ID" value="MFD3264001.1"/>
    <property type="molecule type" value="Genomic_DNA"/>
</dbReference>
<evidence type="ECO:0000256" key="1">
    <source>
        <dbReference type="ARBA" id="ARBA00023015"/>
    </source>
</evidence>
<dbReference type="PANTHER" id="PTHR46797">
    <property type="entry name" value="HTH-TYPE TRANSCRIPTIONAL REGULATOR"/>
    <property type="match status" value="1"/>
</dbReference>
<gene>
    <name evidence="5" type="ORF">OCL97_08515</name>
</gene>
<dbReference type="Gene3D" id="1.10.260.40">
    <property type="entry name" value="lambda repressor-like DNA-binding domains"/>
    <property type="match status" value="1"/>
</dbReference>
<dbReference type="InterPro" id="IPR050807">
    <property type="entry name" value="TransReg_Diox_bact_type"/>
</dbReference>
<feature type="domain" description="HTH cro/C1-type" evidence="4">
    <location>
        <begin position="17"/>
        <end position="71"/>
    </location>
</feature>
<dbReference type="Proteomes" id="UP001598130">
    <property type="component" value="Unassembled WGS sequence"/>
</dbReference>
<keyword evidence="2" id="KW-0238">DNA-binding</keyword>
<keyword evidence="3" id="KW-0804">Transcription</keyword>
<keyword evidence="1" id="KW-0805">Transcription regulation</keyword>
<evidence type="ECO:0000256" key="2">
    <source>
        <dbReference type="ARBA" id="ARBA00023125"/>
    </source>
</evidence>
<dbReference type="SUPFAM" id="SSF47413">
    <property type="entry name" value="lambda repressor-like DNA-binding domains"/>
    <property type="match status" value="1"/>
</dbReference>
<comment type="caution">
    <text evidence="5">The sequence shown here is derived from an EMBL/GenBank/DDBJ whole genome shotgun (WGS) entry which is preliminary data.</text>
</comment>
<name>A0ABW6CQI1_9CAUL</name>
<evidence type="ECO:0000313" key="6">
    <source>
        <dbReference type="Proteomes" id="UP001598130"/>
    </source>
</evidence>
<evidence type="ECO:0000259" key="4">
    <source>
        <dbReference type="PROSITE" id="PS50943"/>
    </source>
</evidence>
<keyword evidence="6" id="KW-1185">Reference proteome</keyword>
<evidence type="ECO:0000256" key="3">
    <source>
        <dbReference type="ARBA" id="ARBA00023163"/>
    </source>
</evidence>
<dbReference type="InterPro" id="IPR001387">
    <property type="entry name" value="Cro/C1-type_HTH"/>
</dbReference>
<evidence type="ECO:0000313" key="5">
    <source>
        <dbReference type="EMBL" id="MFD3264001.1"/>
    </source>
</evidence>
<dbReference type="CDD" id="cd00093">
    <property type="entry name" value="HTH_XRE"/>
    <property type="match status" value="1"/>
</dbReference>
<dbReference type="PROSITE" id="PS50943">
    <property type="entry name" value="HTH_CROC1"/>
    <property type="match status" value="1"/>
</dbReference>
<proteinExistence type="predicted"/>
<protein>
    <submittedName>
        <fullName evidence="5">Helix-turn-helix transcriptional regulator</fullName>
    </submittedName>
</protein>
<reference evidence="5 6" key="1">
    <citation type="submission" date="2022-09" db="EMBL/GenBank/DDBJ databases">
        <title>New species of Phenylobacterium.</title>
        <authorList>
            <person name="Mieszkin S."/>
        </authorList>
    </citation>
    <scope>NUCLEOTIDE SEQUENCE [LARGE SCALE GENOMIC DNA]</scope>
    <source>
        <strain evidence="5 6">HK31-G</strain>
    </source>
</reference>
<dbReference type="PANTHER" id="PTHR46797:SF23">
    <property type="entry name" value="HTH-TYPE TRANSCRIPTIONAL REGULATOR SUTR"/>
    <property type="match status" value="1"/>
</dbReference>
<dbReference type="InterPro" id="IPR010982">
    <property type="entry name" value="Lambda_DNA-bd_dom_sf"/>
</dbReference>